<dbReference type="InterPro" id="IPR006710">
    <property type="entry name" value="Glyco_hydro_43"/>
</dbReference>
<proteinExistence type="inferred from homology"/>
<dbReference type="InterPro" id="IPR052176">
    <property type="entry name" value="Glycosyl_Hydrlase_43_Enz"/>
</dbReference>
<dbReference type="Proteomes" id="UP001451571">
    <property type="component" value="Chromosome"/>
</dbReference>
<organism evidence="7 8">
    <name type="scientific">Kineothrix sedimenti</name>
    <dbReference type="NCBI Taxonomy" id="3123317"/>
    <lineage>
        <taxon>Bacteria</taxon>
        <taxon>Bacillati</taxon>
        <taxon>Bacillota</taxon>
        <taxon>Clostridia</taxon>
        <taxon>Lachnospirales</taxon>
        <taxon>Lachnospiraceae</taxon>
        <taxon>Kineothrix</taxon>
    </lineage>
</organism>
<evidence type="ECO:0000256" key="2">
    <source>
        <dbReference type="ARBA" id="ARBA00022651"/>
    </source>
</evidence>
<evidence type="ECO:0000256" key="5">
    <source>
        <dbReference type="ARBA" id="ARBA00023295"/>
    </source>
</evidence>
<evidence type="ECO:0000313" key="7">
    <source>
        <dbReference type="EMBL" id="XAH75268.1"/>
    </source>
</evidence>
<sequence>MDAVDIKRRMKITFLFSLCLCFVTGCGNKGKWSEEDAGQLYQADPTIFFEKGTYYLYGTNEMDTSQGFRVYTSKDLIHWVKPDTGDKLALKKGESFGSGSFWAPQVFSYKDSYYMAYTADEQIAIAKGSSPLGPFTQEQIQPLFQNAQYKTIDPFVFFDNDGQIYLYYVKQNGGNNIYAAKMKEDLSGTEDNTETACIVATEPWENTANASWPVTEGPTVIKEQDTYYLFYSANDFRNIDYAVGYATSKSPLGPWEKQEGPIISRNNIRVNGTGHGDIFTGEDDQLYYVFHTHYTDYQTLLRKTAIIKLSYTSSGEGSGAFAADTDSFYYAQEYTKKSD</sequence>
<keyword evidence="4" id="KW-0119">Carbohydrate metabolism</keyword>
<dbReference type="PANTHER" id="PTHR43772">
    <property type="entry name" value="ENDO-1,4-BETA-XYLANASE"/>
    <property type="match status" value="1"/>
</dbReference>
<dbReference type="Gene3D" id="2.115.10.20">
    <property type="entry name" value="Glycosyl hydrolase domain, family 43"/>
    <property type="match status" value="1"/>
</dbReference>
<name>A0ABZ3F106_9FIRM</name>
<evidence type="ECO:0000256" key="3">
    <source>
        <dbReference type="ARBA" id="ARBA00022801"/>
    </source>
</evidence>
<dbReference type="EMBL" id="CP146256">
    <property type="protein sequence ID" value="XAH75268.1"/>
    <property type="molecule type" value="Genomic_DNA"/>
</dbReference>
<dbReference type="CDD" id="cd08991">
    <property type="entry name" value="GH43_HoAraf43-like"/>
    <property type="match status" value="1"/>
</dbReference>
<gene>
    <name evidence="7" type="ORF">V6984_05795</name>
</gene>
<protein>
    <submittedName>
        <fullName evidence="7">Glycoside hydrolase family 43 protein</fullName>
    </submittedName>
</protein>
<evidence type="ECO:0000256" key="6">
    <source>
        <dbReference type="RuleBase" id="RU361187"/>
    </source>
</evidence>
<keyword evidence="8" id="KW-1185">Reference proteome</keyword>
<evidence type="ECO:0000256" key="1">
    <source>
        <dbReference type="ARBA" id="ARBA00009865"/>
    </source>
</evidence>
<comment type="similarity">
    <text evidence="1 6">Belongs to the glycosyl hydrolase 43 family.</text>
</comment>
<accession>A0ABZ3F106</accession>
<keyword evidence="2" id="KW-0858">Xylan degradation</keyword>
<evidence type="ECO:0000313" key="8">
    <source>
        <dbReference type="Proteomes" id="UP001451571"/>
    </source>
</evidence>
<dbReference type="SUPFAM" id="SSF75005">
    <property type="entry name" value="Arabinanase/levansucrase/invertase"/>
    <property type="match status" value="1"/>
</dbReference>
<dbReference type="InterPro" id="IPR023296">
    <property type="entry name" value="Glyco_hydro_beta-prop_sf"/>
</dbReference>
<reference evidence="7 8" key="1">
    <citation type="submission" date="2024-02" db="EMBL/GenBank/DDBJ databases">
        <title>Bacterial strain from lacustrine sediment.</title>
        <authorList>
            <person name="Petit C."/>
            <person name="Fadhlaoui K."/>
        </authorList>
    </citation>
    <scope>NUCLEOTIDE SEQUENCE [LARGE SCALE GENOMIC DNA]</scope>
    <source>
        <strain evidence="7 8">IPX-CK</strain>
    </source>
</reference>
<dbReference type="PROSITE" id="PS51257">
    <property type="entry name" value="PROKAR_LIPOPROTEIN"/>
    <property type="match status" value="1"/>
</dbReference>
<keyword evidence="2" id="KW-0624">Polysaccharide degradation</keyword>
<keyword evidence="5 6" id="KW-0326">Glycosidase</keyword>
<dbReference type="PANTHER" id="PTHR43772:SF2">
    <property type="entry name" value="PUTATIVE (AFU_ORTHOLOGUE AFUA_2G04480)-RELATED"/>
    <property type="match status" value="1"/>
</dbReference>
<evidence type="ECO:0000256" key="4">
    <source>
        <dbReference type="ARBA" id="ARBA00023277"/>
    </source>
</evidence>
<dbReference type="GO" id="GO:0016787">
    <property type="term" value="F:hydrolase activity"/>
    <property type="evidence" value="ECO:0007669"/>
    <property type="project" value="UniProtKB-KW"/>
</dbReference>
<dbReference type="RefSeq" id="WP_342758832.1">
    <property type="nucleotide sequence ID" value="NZ_CP146256.1"/>
</dbReference>
<keyword evidence="3 6" id="KW-0378">Hydrolase</keyword>
<dbReference type="Pfam" id="PF04616">
    <property type="entry name" value="Glyco_hydro_43"/>
    <property type="match status" value="1"/>
</dbReference>